<comment type="caution">
    <text evidence="1">The sequence shown here is derived from an EMBL/GenBank/DDBJ whole genome shotgun (WGS) entry which is preliminary data.</text>
</comment>
<dbReference type="Proteomes" id="UP001501444">
    <property type="component" value="Unassembled WGS sequence"/>
</dbReference>
<evidence type="ECO:0008006" key="3">
    <source>
        <dbReference type="Google" id="ProtNLM"/>
    </source>
</evidence>
<protein>
    <recommendedName>
        <fullName evidence="3">ABM domain-containing protein</fullName>
    </recommendedName>
</protein>
<organism evidence="1 2">
    <name type="scientific">Dactylosporangium salmoneum</name>
    <dbReference type="NCBI Taxonomy" id="53361"/>
    <lineage>
        <taxon>Bacteria</taxon>
        <taxon>Bacillati</taxon>
        <taxon>Actinomycetota</taxon>
        <taxon>Actinomycetes</taxon>
        <taxon>Micromonosporales</taxon>
        <taxon>Micromonosporaceae</taxon>
        <taxon>Dactylosporangium</taxon>
    </lineage>
</organism>
<sequence>MSETSIIRYTTRPDAAEENQRLVAAVFAELAQQRPHGLRYAAFRLADGVTFVHVVQREEGGAELSDLVAFKEFAAGAGERVAVGPAREEATVVGAYNFPA</sequence>
<evidence type="ECO:0000313" key="1">
    <source>
        <dbReference type="EMBL" id="GAA2377065.1"/>
    </source>
</evidence>
<name>A0ABN3HDR2_9ACTN</name>
<dbReference type="EMBL" id="BAAARV010000081">
    <property type="protein sequence ID" value="GAA2377065.1"/>
    <property type="molecule type" value="Genomic_DNA"/>
</dbReference>
<keyword evidence="2" id="KW-1185">Reference proteome</keyword>
<gene>
    <name evidence="1" type="ORF">GCM10010170_081660</name>
</gene>
<accession>A0ABN3HDR2</accession>
<proteinExistence type="predicted"/>
<reference evidence="1 2" key="1">
    <citation type="journal article" date="2019" name="Int. J. Syst. Evol. Microbiol.">
        <title>The Global Catalogue of Microorganisms (GCM) 10K type strain sequencing project: providing services to taxonomists for standard genome sequencing and annotation.</title>
        <authorList>
            <consortium name="The Broad Institute Genomics Platform"/>
            <consortium name="The Broad Institute Genome Sequencing Center for Infectious Disease"/>
            <person name="Wu L."/>
            <person name="Ma J."/>
        </authorList>
    </citation>
    <scope>NUCLEOTIDE SEQUENCE [LARGE SCALE GENOMIC DNA]</scope>
    <source>
        <strain evidence="1 2">JCM 3272</strain>
    </source>
</reference>
<evidence type="ECO:0000313" key="2">
    <source>
        <dbReference type="Proteomes" id="UP001501444"/>
    </source>
</evidence>
<dbReference type="RefSeq" id="WP_344618017.1">
    <property type="nucleotide sequence ID" value="NZ_BAAARV010000081.1"/>
</dbReference>